<name>A0ABZ1B4Z7_9ACTN</name>
<evidence type="ECO:0008006" key="3">
    <source>
        <dbReference type="Google" id="ProtNLM"/>
    </source>
</evidence>
<accession>A0ABZ1B4Z7</accession>
<proteinExistence type="predicted"/>
<dbReference type="Proteomes" id="UP001324287">
    <property type="component" value="Chromosome"/>
</dbReference>
<reference evidence="1 2" key="1">
    <citation type="submission" date="2023-12" db="EMBL/GenBank/DDBJ databases">
        <title>Blastococcus brunescens sp. nov., an actonobacterium isolated from sandstone collected in sahara desert.</title>
        <authorList>
            <person name="Gtari M."/>
            <person name="Ghodhbane F."/>
        </authorList>
    </citation>
    <scope>NUCLEOTIDE SEQUENCE [LARGE SCALE GENOMIC DNA]</scope>
    <source>
        <strain evidence="1 2">BMG 8361</strain>
    </source>
</reference>
<dbReference type="InterPro" id="IPR009014">
    <property type="entry name" value="Transketo_C/PFOR_II"/>
</dbReference>
<protein>
    <recommendedName>
        <fullName evidence="3">Transketolase C-terminal domain-containing protein</fullName>
    </recommendedName>
</protein>
<keyword evidence="2" id="KW-1185">Reference proteome</keyword>
<dbReference type="Gene3D" id="3.40.50.920">
    <property type="match status" value="1"/>
</dbReference>
<dbReference type="RefSeq" id="WP_324276769.1">
    <property type="nucleotide sequence ID" value="NZ_CP141261.1"/>
</dbReference>
<gene>
    <name evidence="1" type="ORF">U6N30_07450</name>
</gene>
<evidence type="ECO:0000313" key="2">
    <source>
        <dbReference type="Proteomes" id="UP001324287"/>
    </source>
</evidence>
<sequence>MVAELLGSKLPRRLLRLGIEDRYGESGAPREVLEFFGLTGRQLAGRLEEFTRTSRAVALA</sequence>
<dbReference type="EMBL" id="CP141261">
    <property type="protein sequence ID" value="WRL65447.1"/>
    <property type="molecule type" value="Genomic_DNA"/>
</dbReference>
<organism evidence="1 2">
    <name type="scientific">Blastococcus brunescens</name>
    <dbReference type="NCBI Taxonomy" id="1564165"/>
    <lineage>
        <taxon>Bacteria</taxon>
        <taxon>Bacillati</taxon>
        <taxon>Actinomycetota</taxon>
        <taxon>Actinomycetes</taxon>
        <taxon>Geodermatophilales</taxon>
        <taxon>Geodermatophilaceae</taxon>
        <taxon>Blastococcus</taxon>
    </lineage>
</organism>
<evidence type="ECO:0000313" key="1">
    <source>
        <dbReference type="EMBL" id="WRL65447.1"/>
    </source>
</evidence>